<protein>
    <submittedName>
        <fullName evidence="2">NADP-dependent oxidoreductase domain containing protein</fullName>
    </submittedName>
    <submittedName>
        <fullName evidence="3">Predicted oxidoreductase</fullName>
    </submittedName>
</protein>
<dbReference type="EMBL" id="FRBG01000005">
    <property type="protein sequence ID" value="SHK76256.1"/>
    <property type="molecule type" value="Genomic_DNA"/>
</dbReference>
<feature type="domain" description="4Fe-4S ferredoxin-type" evidence="1">
    <location>
        <begin position="260"/>
        <end position="288"/>
    </location>
</feature>
<gene>
    <name evidence="2" type="ORF">JWYL7_1018</name>
    <name evidence="3" type="ORF">SAMN05661008_00835</name>
</gene>
<dbReference type="PROSITE" id="PS51379">
    <property type="entry name" value="4FE4S_FER_2"/>
    <property type="match status" value="2"/>
</dbReference>
<dbReference type="Proteomes" id="UP000323392">
    <property type="component" value="Unassembled WGS sequence"/>
</dbReference>
<sequence length="316" mass="35444">MRYNVLGKTGLKVSNICFGALTIGPLQKNMTKEEGSKVILEALERGINFIDTAQLYGTYPHIKQALKSYKRENVVIITKSYAYSKETAQESLKEALKEMGTDYVDGFLLHEQESEHTIRGHYEALEFFIKMKEKGYIRSVGISTHNVSGVKDAIKFKEIDVIHPIVNKQGIGIHDGTIDEMIEAIRQAKKNNIGIYAMKPLGGGNLIYSYDEAMDFVLSLDIIDSIAIGMQSKEEVIANILKVEGKIIPDDIKRKLNNKKRHLQIASWCIGCNACVQKCSHKALKIVNEKAVVDPDKCVLCGYCSKYCKDFCIKVI</sequence>
<evidence type="ECO:0000313" key="4">
    <source>
        <dbReference type="Proteomes" id="UP000092605"/>
    </source>
</evidence>
<organism evidence="2 4">
    <name type="scientific">Alkalithermobacter thermoalcaliphilus JW-YL-7 = DSM 7308</name>
    <dbReference type="NCBI Taxonomy" id="1121328"/>
    <lineage>
        <taxon>Bacteria</taxon>
        <taxon>Bacillati</taxon>
        <taxon>Bacillota</taxon>
        <taxon>Clostridia</taxon>
        <taxon>Peptostreptococcales</taxon>
        <taxon>Tepidibacteraceae</taxon>
        <taxon>Alkalithermobacter</taxon>
    </lineage>
</organism>
<dbReference type="AlphaFoldDB" id="A0A150FQQ3"/>
<dbReference type="InterPro" id="IPR053135">
    <property type="entry name" value="AKR2_Oxidoreductase"/>
</dbReference>
<dbReference type="CDD" id="cd19100">
    <property type="entry name" value="AKR_unchar"/>
    <property type="match status" value="1"/>
</dbReference>
<comment type="caution">
    <text evidence="2">The sequence shown here is derived from an EMBL/GenBank/DDBJ whole genome shotgun (WGS) entry which is preliminary data.</text>
</comment>
<dbReference type="PANTHER" id="PTHR43312">
    <property type="entry name" value="D-THREO-ALDOSE 1-DEHYDROGENASE"/>
    <property type="match status" value="1"/>
</dbReference>
<keyword evidence="5" id="KW-1185">Reference proteome</keyword>
<dbReference type="InterPro" id="IPR036812">
    <property type="entry name" value="NAD(P)_OxRdtase_dom_sf"/>
</dbReference>
<feature type="domain" description="4Fe-4S ferredoxin-type" evidence="1">
    <location>
        <begin position="289"/>
        <end position="316"/>
    </location>
</feature>
<dbReference type="SUPFAM" id="SSF54862">
    <property type="entry name" value="4Fe-4S ferredoxins"/>
    <property type="match status" value="1"/>
</dbReference>
<dbReference type="Gene3D" id="3.30.70.20">
    <property type="match status" value="1"/>
</dbReference>
<dbReference type="Proteomes" id="UP000092605">
    <property type="component" value="Unassembled WGS sequence"/>
</dbReference>
<dbReference type="Pfam" id="PF00248">
    <property type="entry name" value="Aldo_ket_red"/>
    <property type="match status" value="1"/>
</dbReference>
<dbReference type="PATRIC" id="fig|1121328.3.peg.1025"/>
<dbReference type="InterPro" id="IPR020471">
    <property type="entry name" value="AKR"/>
</dbReference>
<evidence type="ECO:0000313" key="2">
    <source>
        <dbReference type="EMBL" id="KXZ39943.1"/>
    </source>
</evidence>
<dbReference type="SUPFAM" id="SSF51430">
    <property type="entry name" value="NAD(P)-linked oxidoreductase"/>
    <property type="match status" value="1"/>
</dbReference>
<dbReference type="EMBL" id="LSFY01000001">
    <property type="protein sequence ID" value="KXZ39943.1"/>
    <property type="molecule type" value="Genomic_DNA"/>
</dbReference>
<dbReference type="STRING" id="1121328.JWYL7_1018"/>
<dbReference type="GO" id="GO:0016491">
    <property type="term" value="F:oxidoreductase activity"/>
    <property type="evidence" value="ECO:0007669"/>
    <property type="project" value="InterPro"/>
</dbReference>
<dbReference type="InterPro" id="IPR023210">
    <property type="entry name" value="NADP_OxRdtase_dom"/>
</dbReference>
<evidence type="ECO:0000313" key="3">
    <source>
        <dbReference type="EMBL" id="SHK76256.1"/>
    </source>
</evidence>
<dbReference type="RefSeq" id="WP_066069976.1">
    <property type="nucleotide sequence ID" value="NZ_FRBG01000005.1"/>
</dbReference>
<dbReference type="InterPro" id="IPR017896">
    <property type="entry name" value="4Fe4S_Fe-S-bd"/>
</dbReference>
<dbReference type="PRINTS" id="PR00069">
    <property type="entry name" value="ALDKETRDTASE"/>
</dbReference>
<name>A0A150FQQ3_CLOPD</name>
<accession>A0A150FQQ3</accession>
<dbReference type="PANTHER" id="PTHR43312:SF1">
    <property type="entry name" value="NADP-DEPENDENT OXIDOREDUCTASE DOMAIN-CONTAINING PROTEIN"/>
    <property type="match status" value="1"/>
</dbReference>
<dbReference type="OrthoDB" id="9804790at2"/>
<dbReference type="Gene3D" id="3.20.20.100">
    <property type="entry name" value="NADP-dependent oxidoreductase domain"/>
    <property type="match status" value="1"/>
</dbReference>
<reference evidence="3 5" key="2">
    <citation type="submission" date="2016-11" db="EMBL/GenBank/DDBJ databases">
        <authorList>
            <person name="Varghese N."/>
            <person name="Submissions S."/>
        </authorList>
    </citation>
    <scope>NUCLEOTIDE SEQUENCE [LARGE SCALE GENOMIC DNA]</scope>
    <source>
        <strain evidence="3 5">DSM 7308</strain>
    </source>
</reference>
<evidence type="ECO:0000259" key="1">
    <source>
        <dbReference type="PROSITE" id="PS51379"/>
    </source>
</evidence>
<evidence type="ECO:0000313" key="5">
    <source>
        <dbReference type="Proteomes" id="UP000323392"/>
    </source>
</evidence>
<proteinExistence type="predicted"/>
<reference evidence="2 4" key="1">
    <citation type="submission" date="2016-02" db="EMBL/GenBank/DDBJ databases">
        <title>Draft genome sequence for Clostridium paradoxum JW-YL-7.</title>
        <authorList>
            <person name="Utturkar S.M."/>
            <person name="Lancaster A."/>
            <person name="Poole F.L."/>
            <person name="Adams M.W."/>
            <person name="Brown S.D."/>
        </authorList>
    </citation>
    <scope>NUCLEOTIDE SEQUENCE [LARGE SCALE GENOMIC DNA]</scope>
    <source>
        <strain evidence="2 4">JW-YL-7</strain>
    </source>
</reference>